<reference evidence="2 3" key="1">
    <citation type="submission" date="2024-04" db="EMBL/GenBank/DDBJ databases">
        <title>Tritrichomonas musculus Genome.</title>
        <authorList>
            <person name="Alves-Ferreira E."/>
            <person name="Grigg M."/>
            <person name="Lorenzi H."/>
            <person name="Galac M."/>
        </authorList>
    </citation>
    <scope>NUCLEOTIDE SEQUENCE [LARGE SCALE GENOMIC DNA]</scope>
    <source>
        <strain evidence="2 3">EAF2021</strain>
    </source>
</reference>
<evidence type="ECO:0000313" key="2">
    <source>
        <dbReference type="EMBL" id="KAK8840838.1"/>
    </source>
</evidence>
<protein>
    <recommendedName>
        <fullName evidence="1">Protein kinase domain-containing protein</fullName>
    </recommendedName>
</protein>
<comment type="caution">
    <text evidence="2">The sequence shown here is derived from an EMBL/GenBank/DDBJ whole genome shotgun (WGS) entry which is preliminary data.</text>
</comment>
<name>A0ABR2H3P2_9EUKA</name>
<keyword evidence="3" id="KW-1185">Reference proteome</keyword>
<dbReference type="PROSITE" id="PS50011">
    <property type="entry name" value="PROTEIN_KINASE_DOM"/>
    <property type="match status" value="1"/>
</dbReference>
<dbReference type="InterPro" id="IPR001245">
    <property type="entry name" value="Ser-Thr/Tyr_kinase_cat_dom"/>
</dbReference>
<dbReference type="EMBL" id="JAPFFF010000043">
    <property type="protein sequence ID" value="KAK8840838.1"/>
    <property type="molecule type" value="Genomic_DNA"/>
</dbReference>
<dbReference type="PANTHER" id="PTHR23257">
    <property type="entry name" value="SERINE-THREONINE PROTEIN KINASE"/>
    <property type="match status" value="1"/>
</dbReference>
<dbReference type="Pfam" id="PF07714">
    <property type="entry name" value="PK_Tyr_Ser-Thr"/>
    <property type="match status" value="1"/>
</dbReference>
<gene>
    <name evidence="2" type="ORF">M9Y10_027664</name>
</gene>
<feature type="domain" description="Protein kinase" evidence="1">
    <location>
        <begin position="1"/>
        <end position="131"/>
    </location>
</feature>
<evidence type="ECO:0000259" key="1">
    <source>
        <dbReference type="PROSITE" id="PS50011"/>
    </source>
</evidence>
<organism evidence="2 3">
    <name type="scientific">Tritrichomonas musculus</name>
    <dbReference type="NCBI Taxonomy" id="1915356"/>
    <lineage>
        <taxon>Eukaryota</taxon>
        <taxon>Metamonada</taxon>
        <taxon>Parabasalia</taxon>
        <taxon>Tritrichomonadida</taxon>
        <taxon>Tritrichomonadidae</taxon>
        <taxon>Tritrichomonas</taxon>
    </lineage>
</organism>
<dbReference type="InterPro" id="IPR011009">
    <property type="entry name" value="Kinase-like_dom_sf"/>
</dbReference>
<dbReference type="Proteomes" id="UP001470230">
    <property type="component" value="Unassembled WGS sequence"/>
</dbReference>
<accession>A0ABR2H3P2</accession>
<dbReference type="InterPro" id="IPR000719">
    <property type="entry name" value="Prot_kinase_dom"/>
</dbReference>
<sequence length="131" mass="15199">MQLQVFRQEPEEYKDEAIHEAQIISSLSHSSIIKFIGYNPFDFNHHDNFTLITEYLRYGTLENILALEKRSICPKSWCDTKKVINIFGIASGMSYSHSKGIVYGNLRLKNIPEDNNLYPKICNLGFSFYNI</sequence>
<evidence type="ECO:0000313" key="3">
    <source>
        <dbReference type="Proteomes" id="UP001470230"/>
    </source>
</evidence>
<dbReference type="SUPFAM" id="SSF56112">
    <property type="entry name" value="Protein kinase-like (PK-like)"/>
    <property type="match status" value="1"/>
</dbReference>
<dbReference type="InterPro" id="IPR050167">
    <property type="entry name" value="Ser_Thr_protein_kinase"/>
</dbReference>
<proteinExistence type="predicted"/>
<dbReference type="Gene3D" id="1.10.510.10">
    <property type="entry name" value="Transferase(Phosphotransferase) domain 1"/>
    <property type="match status" value="1"/>
</dbReference>